<comment type="caution">
    <text evidence="3">The sequence shown here is derived from an EMBL/GenBank/DDBJ whole genome shotgun (WGS) entry which is preliminary data.</text>
</comment>
<name>A0A423T285_PENVA</name>
<evidence type="ECO:0000313" key="3">
    <source>
        <dbReference type="EMBL" id="ROT70610.1"/>
    </source>
</evidence>
<keyword evidence="1" id="KW-0175">Coiled coil</keyword>
<reference evidence="3 4" key="1">
    <citation type="submission" date="2018-04" db="EMBL/GenBank/DDBJ databases">
        <authorList>
            <person name="Zhang X."/>
            <person name="Yuan J."/>
            <person name="Li F."/>
            <person name="Xiang J."/>
        </authorList>
    </citation>
    <scope>NUCLEOTIDE SEQUENCE [LARGE SCALE GENOMIC DNA]</scope>
    <source>
        <tissue evidence="3">Muscle</tissue>
    </source>
</reference>
<accession>A0A423T285</accession>
<dbReference type="OrthoDB" id="43807at2759"/>
<dbReference type="EMBL" id="QCYY01002406">
    <property type="protein sequence ID" value="ROT70610.1"/>
    <property type="molecule type" value="Genomic_DNA"/>
</dbReference>
<keyword evidence="4" id="KW-1185">Reference proteome</keyword>
<proteinExistence type="predicted"/>
<evidence type="ECO:0000313" key="4">
    <source>
        <dbReference type="Proteomes" id="UP000283509"/>
    </source>
</evidence>
<feature type="compositionally biased region" description="Polar residues" evidence="2">
    <location>
        <begin position="956"/>
        <end position="1028"/>
    </location>
</feature>
<reference evidence="3 4" key="2">
    <citation type="submission" date="2019-01" db="EMBL/GenBank/DDBJ databases">
        <title>The decoding of complex shrimp genome reveals the adaptation for benthos swimmer, frequently molting mechanism and breeding impact on genome.</title>
        <authorList>
            <person name="Sun Y."/>
            <person name="Gao Y."/>
            <person name="Yu Y."/>
        </authorList>
    </citation>
    <scope>NUCLEOTIDE SEQUENCE [LARGE SCALE GENOMIC DNA]</scope>
    <source>
        <tissue evidence="3">Muscle</tissue>
    </source>
</reference>
<feature type="region of interest" description="Disordered" evidence="2">
    <location>
        <begin position="956"/>
        <end position="1042"/>
    </location>
</feature>
<dbReference type="PANTHER" id="PTHR22774">
    <property type="entry name" value="CHOREIN N-TERMINAL DOMAIN-CONTAINING PROTEIN"/>
    <property type="match status" value="1"/>
</dbReference>
<dbReference type="Proteomes" id="UP000283509">
    <property type="component" value="Unassembled WGS sequence"/>
</dbReference>
<feature type="compositionally biased region" description="Gly residues" evidence="2">
    <location>
        <begin position="291"/>
        <end position="306"/>
    </location>
</feature>
<sequence>MAGLIKNQILKHLSKFAKNLSSDSVNVSTLKGEGELTNLELNEIVLTDLLELPAWLRIKRALVNRVNLKIQWTKLKSVPILVSLDEVQVEMETCTDLRSQTSSSVLPSYSSGGRYGFADKVIDGMTVTVNSVLITFCSPAFHASFQLSRIMLDSKNPNWQKADLRMTRLKEPDKGELLIFKELSWQTLRVEARSTRDQGLTPLRLITNQARCRITIKKRLADCTVIGCRLVILMDDLLWVLTDSQLTAAFHFLDSLSDLVRKATQQNQKTKAVRKLESLPEFQAQQMQQARGGGGSASGGSSGSGRGHQSQSNITKIFNKYDVPETSYHFYSERIDLHFCDDPGPGRSSHPDLSAGAALQFTISQLEIDFYPYHLAAGDRAHWVKYLADCGPAQWAQASLAQFRTRLIDTLNSSRSSHTPLSRAPPHARHDTSLQSPGGRMSTAPGDATSTGPASPLKGVVGTQLRKLMSSCCVLRINDFCVYRVSTSKRKQAPKEFISGDKDRFNLPTQMASLHLEFTSYYYPADSEFPVPPPKLYLQLNPIQVTFDPLSLLWLNAFTRSLQRTIVTEPPPSSYLDVHLEAIMPRVIIDGVGEQTNQRDRPRAMHIQTSRLILSNVRPADPTSPGSLASLATSLEAAQQGELFFASDFPATPADFQPICDKFVKHAMAEDNVRSLPSVDASLYDAISSMKRDALWTQARDVLFVYCDPMWVEFLNVPAARNRPVPFVDAFPVSLWIYIKPKPKPMSDQKVSGVKPCEDQDVRPHRDLLRNFYCQEQSKEAHDWDGNKQVPFQRDEGEMQGKRSRQEAAIHILAHTPSLVSAQLNHYQYLFLMRQLDVVTELTTYLTSDTIHILTHPDMAGVALSADNLGDTLAISAMVPQLDVSLVMPPPHPNKDSVAGDMESFLPDSSSTADLHDLGSPSCEVRNSASEHSIVQRASEADACSISSDITKSYSVDQLASPQPSPATTSITKQPPATANGSISQPPVSQHSPAATGKQSSPSSSTLRQGATRTLSSSLTNLPRSVNASHAMDSDPSSINGPVMQLSLHDNLNAGFSTMRKGITSGFTNLMSTIESAVKTSPEDMSDTLSVRSDLSSDSDNFIMVNMESERTDSGLGGMDAAFRVENKPPPSSIELASEVFEEATPSEVSDVTSSFRRKDTTKFSSRCRGWSDSLAAAEPCCLKMRLDAKVVANPTEEETRGISGATLPVVVRPSLEGHVTDLSLGLLMSTVTGLIDLIEDEIIPQPLPMKVLVERIGLCLTEDRVPANITSPGSVPTQVWIPRLLLKRDTEGVFTILPQPEEPSETQQLRQRCGELEEEVRQLKQQLERAKKGNLSS</sequence>
<feature type="coiled-coil region" evidence="1">
    <location>
        <begin position="1307"/>
        <end position="1334"/>
    </location>
</feature>
<feature type="region of interest" description="Disordered" evidence="2">
    <location>
        <begin position="414"/>
        <end position="456"/>
    </location>
</feature>
<gene>
    <name evidence="3" type="ORF">C7M84_011099</name>
</gene>
<dbReference type="InterPro" id="IPR026728">
    <property type="entry name" value="BLTP3A/B"/>
</dbReference>
<dbReference type="PANTHER" id="PTHR22774:SF11">
    <property type="entry name" value="CHOREIN N-TERMINAL DOMAIN-CONTAINING PROTEIN"/>
    <property type="match status" value="1"/>
</dbReference>
<dbReference type="Pfam" id="PF24917">
    <property type="entry name" value="BLTP3A_B"/>
    <property type="match status" value="2"/>
</dbReference>
<protein>
    <submittedName>
        <fullName evidence="3">Putative UHRF1-binding protein 1-like isoform X3</fullName>
    </submittedName>
</protein>
<evidence type="ECO:0000256" key="1">
    <source>
        <dbReference type="SAM" id="Coils"/>
    </source>
</evidence>
<evidence type="ECO:0000256" key="2">
    <source>
        <dbReference type="SAM" id="MobiDB-lite"/>
    </source>
</evidence>
<feature type="region of interest" description="Disordered" evidence="2">
    <location>
        <begin position="285"/>
        <end position="311"/>
    </location>
</feature>
<organism evidence="3 4">
    <name type="scientific">Penaeus vannamei</name>
    <name type="common">Whiteleg shrimp</name>
    <name type="synonym">Litopenaeus vannamei</name>
    <dbReference type="NCBI Taxonomy" id="6689"/>
    <lineage>
        <taxon>Eukaryota</taxon>
        <taxon>Metazoa</taxon>
        <taxon>Ecdysozoa</taxon>
        <taxon>Arthropoda</taxon>
        <taxon>Crustacea</taxon>
        <taxon>Multicrustacea</taxon>
        <taxon>Malacostraca</taxon>
        <taxon>Eumalacostraca</taxon>
        <taxon>Eucarida</taxon>
        <taxon>Decapoda</taxon>
        <taxon>Dendrobranchiata</taxon>
        <taxon>Penaeoidea</taxon>
        <taxon>Penaeidae</taxon>
        <taxon>Penaeus</taxon>
    </lineage>
</organism>
<feature type="region of interest" description="Disordered" evidence="2">
    <location>
        <begin position="886"/>
        <end position="925"/>
    </location>
</feature>